<proteinExistence type="predicted"/>
<dbReference type="GO" id="GO:0016757">
    <property type="term" value="F:glycosyltransferase activity"/>
    <property type="evidence" value="ECO:0007669"/>
    <property type="project" value="UniProtKB-KW"/>
</dbReference>
<keyword evidence="2" id="KW-0328">Glycosyltransferase</keyword>
<evidence type="ECO:0000313" key="3">
    <source>
        <dbReference type="Proteomes" id="UP001203761"/>
    </source>
</evidence>
<dbReference type="Gene3D" id="3.90.550.10">
    <property type="entry name" value="Spore Coat Polysaccharide Biosynthesis Protein SpsA, Chain A"/>
    <property type="match status" value="1"/>
</dbReference>
<evidence type="ECO:0000259" key="1">
    <source>
        <dbReference type="Pfam" id="PF00535"/>
    </source>
</evidence>
<reference evidence="2" key="1">
    <citation type="submission" date="2022-02" db="EMBL/GenBank/DDBJ databases">
        <authorList>
            <person name="Lee M."/>
            <person name="Kim S.-J."/>
            <person name="Jung M.-Y."/>
        </authorList>
    </citation>
    <scope>NUCLEOTIDE SEQUENCE</scope>
    <source>
        <strain evidence="2">JHP9</strain>
    </source>
</reference>
<dbReference type="EMBL" id="JAKNCJ010000002">
    <property type="protein sequence ID" value="MCL6423254.1"/>
    <property type="molecule type" value="Genomic_DNA"/>
</dbReference>
<dbReference type="Proteomes" id="UP001203761">
    <property type="component" value="Unassembled WGS sequence"/>
</dbReference>
<dbReference type="InterPro" id="IPR001173">
    <property type="entry name" value="Glyco_trans_2-like"/>
</dbReference>
<evidence type="ECO:0000313" key="2">
    <source>
        <dbReference type="EMBL" id="MCL6423254.1"/>
    </source>
</evidence>
<gene>
    <name evidence="2" type="ORF">Bequi_07625</name>
</gene>
<name>A0ABT0R016_9MICO</name>
<protein>
    <submittedName>
        <fullName evidence="2">Glycosyltransferase</fullName>
        <ecNumber evidence="2">2.4.-.-</ecNumber>
    </submittedName>
</protein>
<feature type="domain" description="Glycosyltransferase 2-like" evidence="1">
    <location>
        <begin position="7"/>
        <end position="128"/>
    </location>
</feature>
<keyword evidence="3" id="KW-1185">Reference proteome</keyword>
<keyword evidence="2" id="KW-0808">Transferase</keyword>
<dbReference type="SUPFAM" id="SSF53448">
    <property type="entry name" value="Nucleotide-diphospho-sugar transferases"/>
    <property type="match status" value="1"/>
</dbReference>
<dbReference type="InterPro" id="IPR029044">
    <property type="entry name" value="Nucleotide-diphossugar_trans"/>
</dbReference>
<accession>A0ABT0R016</accession>
<sequence>MSTENFTVIIPTLQRSSDLRAIVEQCAAHPDVDEVTVVNNAEEPLEFDHRAVRVLQPGRNIFVNPAWNLGVRESRGALLAIINDDVRFRDEALSHAAALLRRKRYGIIGPDRTCFSIDDQARGIGSRIYSDPYVVTYGTFMCLRRENYVPIPEELTIWGGDNWLLTHQRKANGVLIRTPFRTDMGTTSSSPEFSKKTGHETDVAERLLIGIRPPAHVRLLVGALEKIRRSRHSLKSAIDASRRRSR</sequence>
<dbReference type="EC" id="2.4.-.-" evidence="2"/>
<dbReference type="Pfam" id="PF00535">
    <property type="entry name" value="Glycos_transf_2"/>
    <property type="match status" value="1"/>
</dbReference>
<organism evidence="2 3">
    <name type="scientific">Brachybacterium equifaecis</name>
    <dbReference type="NCBI Taxonomy" id="2910770"/>
    <lineage>
        <taxon>Bacteria</taxon>
        <taxon>Bacillati</taxon>
        <taxon>Actinomycetota</taxon>
        <taxon>Actinomycetes</taxon>
        <taxon>Micrococcales</taxon>
        <taxon>Dermabacteraceae</taxon>
        <taxon>Brachybacterium</taxon>
    </lineage>
</organism>
<comment type="caution">
    <text evidence="2">The sequence shown here is derived from an EMBL/GenBank/DDBJ whole genome shotgun (WGS) entry which is preliminary data.</text>
</comment>
<dbReference type="RefSeq" id="WP_249737341.1">
    <property type="nucleotide sequence ID" value="NZ_JAKNCJ010000002.1"/>
</dbReference>